<protein>
    <submittedName>
        <fullName evidence="7">Uncharacterized protein</fullName>
    </submittedName>
</protein>
<organism evidence="7 8">
    <name type="scientific">Adineta steineri</name>
    <dbReference type="NCBI Taxonomy" id="433720"/>
    <lineage>
        <taxon>Eukaryota</taxon>
        <taxon>Metazoa</taxon>
        <taxon>Spiralia</taxon>
        <taxon>Gnathifera</taxon>
        <taxon>Rotifera</taxon>
        <taxon>Eurotatoria</taxon>
        <taxon>Bdelloidea</taxon>
        <taxon>Adinetida</taxon>
        <taxon>Adinetidae</taxon>
        <taxon>Adineta</taxon>
    </lineage>
</organism>
<keyword evidence="1" id="KW-0732">Signal</keyword>
<keyword evidence="8" id="KW-1185">Reference proteome</keyword>
<dbReference type="InterPro" id="IPR001258">
    <property type="entry name" value="NHL_repeat"/>
</dbReference>
<dbReference type="PROSITE" id="PS51125">
    <property type="entry name" value="NHL"/>
    <property type="match status" value="2"/>
</dbReference>
<dbReference type="EMBL" id="CAJNOM010002234">
    <property type="protein sequence ID" value="CAF1629361.1"/>
    <property type="molecule type" value="Genomic_DNA"/>
</dbReference>
<keyword evidence="2" id="KW-0677">Repeat</keyword>
<dbReference type="PANTHER" id="PTHR10680:SF28">
    <property type="entry name" value="SMP-30_GLUCONOLACTONASE_LRE-LIKE REGION DOMAIN-CONTAINING PROTEIN"/>
    <property type="match status" value="1"/>
</dbReference>
<comment type="caution">
    <text evidence="7">The sequence shown here is derived from an EMBL/GenBank/DDBJ whole genome shotgun (WGS) entry which is preliminary data.</text>
</comment>
<dbReference type="Proteomes" id="UP000663877">
    <property type="component" value="Unassembled WGS sequence"/>
</dbReference>
<name>A0A816CW08_9BILA</name>
<evidence type="ECO:0000313" key="6">
    <source>
        <dbReference type="EMBL" id="CAF1446851.1"/>
    </source>
</evidence>
<evidence type="ECO:0000313" key="7">
    <source>
        <dbReference type="EMBL" id="CAF1629361.1"/>
    </source>
</evidence>
<dbReference type="Gene3D" id="2.40.10.500">
    <property type="match status" value="2"/>
</dbReference>
<dbReference type="PANTHER" id="PTHR10680">
    <property type="entry name" value="PEPTIDYL-GLYCINE ALPHA-AMIDATING MONOOXYGENASE"/>
    <property type="match status" value="1"/>
</dbReference>
<feature type="coiled-coil region" evidence="5">
    <location>
        <begin position="74"/>
        <end position="101"/>
    </location>
</feature>
<evidence type="ECO:0000256" key="2">
    <source>
        <dbReference type="ARBA" id="ARBA00022737"/>
    </source>
</evidence>
<dbReference type="GO" id="GO:0005576">
    <property type="term" value="C:extracellular region"/>
    <property type="evidence" value="ECO:0007669"/>
    <property type="project" value="TreeGrafter"/>
</dbReference>
<dbReference type="InterPro" id="IPR011042">
    <property type="entry name" value="6-blade_b-propeller_TolB-like"/>
</dbReference>
<feature type="repeat" description="NHL" evidence="4">
    <location>
        <begin position="349"/>
        <end position="379"/>
    </location>
</feature>
<gene>
    <name evidence="6" type="ORF">BJG266_LOCUS40208</name>
    <name evidence="7" type="ORF">QVE165_LOCUS57078</name>
</gene>
<dbReference type="Proteomes" id="UP000663832">
    <property type="component" value="Unassembled WGS sequence"/>
</dbReference>
<accession>A0A816CW08</accession>
<dbReference type="SUPFAM" id="SSF101898">
    <property type="entry name" value="NHL repeat"/>
    <property type="match status" value="1"/>
</dbReference>
<evidence type="ECO:0000313" key="8">
    <source>
        <dbReference type="Proteomes" id="UP000663832"/>
    </source>
</evidence>
<dbReference type="Gene3D" id="2.120.10.30">
    <property type="entry name" value="TolB, C-terminal domain"/>
    <property type="match status" value="1"/>
</dbReference>
<dbReference type="CDD" id="cd05819">
    <property type="entry name" value="NHL"/>
    <property type="match status" value="1"/>
</dbReference>
<proteinExistence type="predicted"/>
<evidence type="ECO:0000256" key="4">
    <source>
        <dbReference type="PROSITE-ProRule" id="PRU00504"/>
    </source>
</evidence>
<sequence length="649" mass="75465">MDLTKHRQLLNEELHHIINDYNQFKQRFSEQKPNSHDLSLINQINQWEIDSIIKIQQKARDCRETVIKCSQTFLNDIEKKFNDLNEQLKQIHNENEFNEINLNYLRNELIKITEELNNPPKTSIIQDFQLFINDVPIIPLDKKPKWDKWKQNAITVASENGPGQKLNQFNCPYGIFIDEKKNIFIADYLNHRIVEWKCNAKEGKVVAGGNKEGNRIDQLNRPTDVIVDQQTHSIIIADQGNRRVIQWLNQKQQILIHNIDCFGLAMDKHGFLYVSNYKKNEVRRWKISEYNNEGTVVAGGNGKGNQLNQLNSPGFIFVDEVQSVYVAGRDNYRVMKWRKDAKEGTIVAGGNLNQLFYPRGITVDDLGQIYVADFCNHRIMRWCEGKEEGEILVGGNGQGNQSNQLNGPYGLSFDDEGNLYVADSFNHRIQKFEIILLERIIFDCVDKDIETVEKHDCHDTRQAYQDIMINLQQILSHFRLSLILEISTEIKDPDQSKKSFKQLLLDRTNMYQEIVKCNNIFDTAATESYINLIKTRLGCQSKCPGCGTKCDNPEINHTKHSSRHLGGAFYERTPEWFDDLEQKSKTGDLYNDSKLPPEQRRAWMAVRHTLTERYSTKWMEGLEKYDENCDHAIESVSADFEPEWNYSQS</sequence>
<evidence type="ECO:0000256" key="3">
    <source>
        <dbReference type="ARBA" id="ARBA00023180"/>
    </source>
</evidence>
<feature type="repeat" description="NHL" evidence="4">
    <location>
        <begin position="404"/>
        <end position="435"/>
    </location>
</feature>
<reference evidence="7" key="1">
    <citation type="submission" date="2021-02" db="EMBL/GenBank/DDBJ databases">
        <authorList>
            <person name="Nowell W R."/>
        </authorList>
    </citation>
    <scope>NUCLEOTIDE SEQUENCE</scope>
</reference>
<keyword evidence="5" id="KW-0175">Coiled coil</keyword>
<dbReference type="EMBL" id="CAJNOI010001908">
    <property type="protein sequence ID" value="CAF1446851.1"/>
    <property type="molecule type" value="Genomic_DNA"/>
</dbReference>
<dbReference type="AlphaFoldDB" id="A0A816CW08"/>
<keyword evidence="3" id="KW-0325">Glycoprotein</keyword>
<evidence type="ECO:0000256" key="1">
    <source>
        <dbReference type="ARBA" id="ARBA00022729"/>
    </source>
</evidence>
<evidence type="ECO:0000256" key="5">
    <source>
        <dbReference type="SAM" id="Coils"/>
    </source>
</evidence>
<dbReference type="Pfam" id="PF01436">
    <property type="entry name" value="NHL"/>
    <property type="match status" value="2"/>
</dbReference>